<feature type="transmembrane region" description="Helical" evidence="1">
    <location>
        <begin position="87"/>
        <end position="106"/>
    </location>
</feature>
<keyword evidence="1" id="KW-1133">Transmembrane helix</keyword>
<dbReference type="Gene3D" id="2.60.120.1440">
    <property type="match status" value="1"/>
</dbReference>
<dbReference type="Pfam" id="PF04773">
    <property type="entry name" value="FecR"/>
    <property type="match status" value="1"/>
</dbReference>
<dbReference type="PATRIC" id="fig|595434.4.peg.688"/>
<name>A0A0J1BK58_RHOIS</name>
<dbReference type="PANTHER" id="PTHR30273">
    <property type="entry name" value="PERIPLASMIC SIGNAL SENSOR AND SIGMA FACTOR ACTIVATOR FECR-RELATED"/>
    <property type="match status" value="1"/>
</dbReference>
<dbReference type="STRING" id="595434.RISK_000711"/>
<dbReference type="RefSeq" id="WP_047812772.1">
    <property type="nucleotide sequence ID" value="NZ_LECT01000007.1"/>
</dbReference>
<evidence type="ECO:0000313" key="3">
    <source>
        <dbReference type="EMBL" id="KLU06910.1"/>
    </source>
</evidence>
<keyword evidence="1 3" id="KW-0812">Transmembrane</keyword>
<organism evidence="3 4">
    <name type="scientific">Rhodopirellula islandica</name>
    <dbReference type="NCBI Taxonomy" id="595434"/>
    <lineage>
        <taxon>Bacteria</taxon>
        <taxon>Pseudomonadati</taxon>
        <taxon>Planctomycetota</taxon>
        <taxon>Planctomycetia</taxon>
        <taxon>Pirellulales</taxon>
        <taxon>Pirellulaceae</taxon>
        <taxon>Rhodopirellula</taxon>
    </lineage>
</organism>
<comment type="caution">
    <text evidence="3">The sequence shown here is derived from an EMBL/GenBank/DDBJ whole genome shotgun (WGS) entry which is preliminary data.</text>
</comment>
<dbReference type="InterPro" id="IPR012373">
    <property type="entry name" value="Ferrdict_sens_TM"/>
</dbReference>
<dbReference type="PANTHER" id="PTHR30273:SF2">
    <property type="entry name" value="PROTEIN FECR"/>
    <property type="match status" value="1"/>
</dbReference>
<accession>A0A0J1BK58</accession>
<dbReference type="GO" id="GO:0016989">
    <property type="term" value="F:sigma factor antagonist activity"/>
    <property type="evidence" value="ECO:0007669"/>
    <property type="project" value="TreeGrafter"/>
</dbReference>
<gene>
    <name evidence="3" type="ORF">RISK_000711</name>
</gene>
<proteinExistence type="predicted"/>
<reference evidence="3" key="1">
    <citation type="submission" date="2015-05" db="EMBL/GenBank/DDBJ databases">
        <title>Permanent draft genome of Rhodopirellula islandicus K833.</title>
        <authorList>
            <person name="Kizina J."/>
            <person name="Richter M."/>
            <person name="Glockner F.O."/>
            <person name="Harder J."/>
        </authorList>
    </citation>
    <scope>NUCLEOTIDE SEQUENCE [LARGE SCALE GENOMIC DNA]</scope>
    <source>
        <strain evidence="3">K833</strain>
    </source>
</reference>
<dbReference type="InterPro" id="IPR006860">
    <property type="entry name" value="FecR"/>
</dbReference>
<evidence type="ECO:0000256" key="1">
    <source>
        <dbReference type="SAM" id="Phobius"/>
    </source>
</evidence>
<dbReference type="EMBL" id="LECT01000007">
    <property type="protein sequence ID" value="KLU06910.1"/>
    <property type="molecule type" value="Genomic_DNA"/>
</dbReference>
<feature type="domain" description="FecR protein" evidence="2">
    <location>
        <begin position="177"/>
        <end position="235"/>
    </location>
</feature>
<dbReference type="Proteomes" id="UP000036367">
    <property type="component" value="Unassembled WGS sequence"/>
</dbReference>
<evidence type="ECO:0000259" key="2">
    <source>
        <dbReference type="Pfam" id="PF04773"/>
    </source>
</evidence>
<keyword evidence="4" id="KW-1185">Reference proteome</keyword>
<dbReference type="AlphaFoldDB" id="A0A0J1BK58"/>
<protein>
    <submittedName>
        <fullName evidence="3">Transmembrane protein</fullName>
    </submittedName>
</protein>
<sequence>MSRPSDKQTLIADYAAGIIDADALGELERSLRVDAEFRRAFIEYLNLDSALSDLAALSDAEFDAINSEHAPTPETPVVLPWSAWQPFGILAGLAAAVLLVVGIVWFKPTAEPQSTAAAVTVEVISLDAAQLAGVDQTVRVGDWIEWNRIRLESGAIQVRLDNGVVLDLSGPLDGTLESSMRLRLAHGRLNADVGESGQGFTVVTDHGEIIDLGTRFGVDVSDDEASVAVFDGEVKVDSQGNSKIGRPLNVFEGEGVRLRKGRKPRRLSAVWLSQGPFGLSASNASSIVLNVTDNAATDGFHRFYGILSGGMREGTIAYTTHASTPRPDVVWRAAEGEEFPAELLGADVVCPFHVDRQEQSLTISLQLAGSADVYVMHDRRRQPAAWLQNGFQKTEWTLRSGPWRPVSPLAQGIEPDQAGDLYVQYSVWKKRVDAASNVELGPPQTDGDRGNKAMYGIAVKGIPGL</sequence>
<keyword evidence="1" id="KW-0472">Membrane</keyword>
<dbReference type="OrthoDB" id="256916at2"/>
<evidence type="ECO:0000313" key="4">
    <source>
        <dbReference type="Proteomes" id="UP000036367"/>
    </source>
</evidence>